<feature type="domain" description="Dynein heavy chain AAA lid" evidence="19">
    <location>
        <begin position="1410"/>
        <end position="1547"/>
    </location>
</feature>
<dbReference type="InterPro" id="IPR043160">
    <property type="entry name" value="Dynein_C_barrel"/>
</dbReference>
<sequence>MAEPIVTASVDLYFRLSTDLLPTPAKSHYVFNLRDLSKVVQGILQADAGTFREKSQITRLFIHETQRVFHDRLINADDKHHFHKLMSEVCHKNFNEVFEPVSFATNPILFGNFMKVGAAPEERIYEDILDLKKLKNVLGDYLDDLNMQSPKEMRLVFFLDAIEHITRLVRMIQQERGNALLVGVGGTGKQSLTRLSAHICGYQCFQIELCRGYDYSAFHEDLKKLYDCAGIQNKPTVFLFTDTQIVVEEFLEDINNILNSGEVPNLFEQDEYEKLIIGCRPGAKEAGIPEGNRDAIYDFCIHRVRNNLHIVLCMSPVGSAFRSRCRMFPSLVNCCTIDWFIEWPREALLAVAQNFFRSVDLGCSEEIKDSVSKMCVEIHVSVTEMAERFYKELKRRYYTTPTSYLELITLYLSMVQQKADAIKKLRSRVANGLDKLFQTNNLVDSMKKELVKLEPELKLKSADTVALMERLKVDQEKADAVQKVVAIEETKAKEKADETQAIADDAQRDLNEALPALEAAVKALDSLDKSDIAEIRVFTKPPELVQTVLEAVAILLGGKLDWASIKLMLGDSNFLKKLVEYDKDNIAETKLKKIRRYTADAKFQPDVVSKVSKAAKSLCMWVRAMDIYAAVSKAVEPKRFALAEAQAVLDEVMSVLREKQDTLAEVERQIANLQAIYKKSVTEKKNLEANMALTAARLKRSSKLTAALADEEVRWEESVANFSIQLNNVVGDVFIAAACVAYYGAFTATYRHMLVLDWTTGLEKFHIPVTPGLTLVSVLADNYAIRQWNADGLPRDQVSTENAILVNRGRRWPLMIDPQEQANRWIRNKEAAFRLKIVKMTDSNFLRTLEACIRTGVPVLLEDVGETLDPAIEPILLKQTFIQGGRLLIRLGDSDIDYDKNFRFYMTTKLSNPTYLPEVCIKVTIINFTVTKKGLEDQLLSDVVSLERPDLEEQRNDLISRINADKNQLKEIEDKILRLLFESEGNILDNEELIDTLNNSKKTSAVVKQRLAEAETTEEMITVAREKYRCVAERGSVMYFVVADMGEVDPMYQFSLKYFKQLFTNTIQTSEQSEDLNTRLQTCLDETTVFIYRNVARALFERHKLVFSFLLCSEIMRTAGDISSPEWNFFLRGPVGGQDKQNIPRPEDLEYMPLHTWKLACELHSALEQFKNIHTDLGRVPMIVHIGGFQAKANNPPKGSQYFEDERPWNERLTSFQKLIFVKVFKEEKTTFAVTEFVAENLGKQFVESPPVALAELYESMSNVTPLVFVLSSGSDPMGAFLRFAKERNHMDRVQSISLGQGQGPVADHMLKTAFRNGDWVFLQNCHLAASWMLTMENIIKGMQEYPASVNPNFRLFLSSMPAKHFPVSVLQNSVKVTNEPPKGIRANLRRAFSEITPAFFEENPIGMDWKRIIFGICFFHAVILERKKFGPLGWNITYAFSDSDRECALLNLEMFCKDGYIPWDALIYITGEITYGGRVTDAQDQRCLRTILKLFFKPDTLSLNYKYSESGIYYAPTFKLLSAFRSYIDSLPIIDQPEIFGLHENANIAFQMNEAHALIGTLLEVQPRLSTDDSSLSNDEIAYELAEHILGRLGDKMDIDHADRSLFEVDSKGRQNSLTTVLCQEVDRFNNLLKVIKISLNNLKKAIKGFVVMSEELDKVYLAFLNNQVPTLWASAAYPSLKTLSSWVKDLVMRCTFVSNWIAFGPPKSFWLSGFFFPQGFLTGTLQNYARKYNLPIDHLSFKFNIIPVIRDQEAVETQMAEMHKGEQMPVDNELPVPTDGVLVHGLFMDGFSWDWRLMLVGDSARGVMNAPLPVMHMDPAMDYEPDTSLYTAPLYKTSARAGTLSTTGHSTNYVVTVYLPSNQPQDYWIAKGAALLCQITD</sequence>
<dbReference type="EMBL" id="JAWDGP010001186">
    <property type="protein sequence ID" value="KAK3793678.1"/>
    <property type="molecule type" value="Genomic_DNA"/>
</dbReference>
<dbReference type="Pfam" id="PF03028">
    <property type="entry name" value="Dynein_heavy"/>
    <property type="match status" value="1"/>
</dbReference>
<dbReference type="InterPro" id="IPR026983">
    <property type="entry name" value="DHC"/>
</dbReference>
<proteinExistence type="inferred from homology"/>
<dbReference type="Gene3D" id="3.10.490.20">
    <property type="match status" value="1"/>
</dbReference>
<keyword evidence="22" id="KW-1185">Reference proteome</keyword>
<evidence type="ECO:0000256" key="6">
    <source>
        <dbReference type="ARBA" id="ARBA00022840"/>
    </source>
</evidence>
<dbReference type="FunFam" id="1.20.1270.280:FF:000001">
    <property type="entry name" value="dynein heavy chain 7, axonemal"/>
    <property type="match status" value="1"/>
</dbReference>
<dbReference type="GO" id="GO:0007018">
    <property type="term" value="P:microtubule-based movement"/>
    <property type="evidence" value="ECO:0007669"/>
    <property type="project" value="InterPro"/>
</dbReference>
<dbReference type="Pfam" id="PF18199">
    <property type="entry name" value="Dynein_C"/>
    <property type="match status" value="1"/>
</dbReference>
<dbReference type="InterPro" id="IPR024317">
    <property type="entry name" value="Dynein_heavy_chain_D4_dom"/>
</dbReference>
<evidence type="ECO:0000259" key="20">
    <source>
        <dbReference type="Pfam" id="PF18199"/>
    </source>
</evidence>
<dbReference type="Proteomes" id="UP001283361">
    <property type="component" value="Unassembled WGS sequence"/>
</dbReference>
<feature type="domain" description="Dynein heavy chain coiled coil stalk" evidence="15">
    <location>
        <begin position="428"/>
        <end position="755"/>
    </location>
</feature>
<protein>
    <recommendedName>
        <fullName evidence="23">Dynein heavy chain 6</fullName>
    </recommendedName>
</protein>
<evidence type="ECO:0000256" key="7">
    <source>
        <dbReference type="ARBA" id="ARBA00023017"/>
    </source>
</evidence>
<feature type="domain" description="Dynein heavy chain ATP-binding dynein motor region" evidence="17">
    <location>
        <begin position="786"/>
        <end position="1006"/>
    </location>
</feature>
<dbReference type="Gene3D" id="6.10.140.1060">
    <property type="match status" value="1"/>
</dbReference>
<dbReference type="Pfam" id="PF17857">
    <property type="entry name" value="AAA_lid_1"/>
    <property type="match status" value="1"/>
</dbReference>
<dbReference type="Gene3D" id="1.20.1270.280">
    <property type="match status" value="1"/>
</dbReference>
<dbReference type="GO" id="GO:0045505">
    <property type="term" value="F:dynein intermediate chain binding"/>
    <property type="evidence" value="ECO:0007669"/>
    <property type="project" value="InterPro"/>
</dbReference>
<evidence type="ECO:0000313" key="21">
    <source>
        <dbReference type="EMBL" id="KAK3793678.1"/>
    </source>
</evidence>
<dbReference type="FunFam" id="3.40.50.300:FF:002141">
    <property type="entry name" value="Dynein heavy chain"/>
    <property type="match status" value="1"/>
</dbReference>
<dbReference type="GO" id="GO:0008569">
    <property type="term" value="F:minus-end-directed microtubule motor activity"/>
    <property type="evidence" value="ECO:0007669"/>
    <property type="project" value="InterPro"/>
</dbReference>
<comment type="similarity">
    <text evidence="2">Belongs to the dynein heavy chain family.</text>
</comment>
<name>A0AAE1E5K6_9GAST</name>
<evidence type="ECO:0000256" key="1">
    <source>
        <dbReference type="ARBA" id="ARBA00004430"/>
    </source>
</evidence>
<comment type="subcellular location">
    <subcellularLocation>
        <location evidence="1">Cytoplasm</location>
        <location evidence="1">Cytoskeleton</location>
        <location evidence="1">Cilium axoneme</location>
    </subcellularLocation>
</comment>
<dbReference type="InterPro" id="IPR035706">
    <property type="entry name" value="AAA_9"/>
</dbReference>
<dbReference type="Pfam" id="PF18198">
    <property type="entry name" value="AAA_lid_11"/>
    <property type="match status" value="1"/>
</dbReference>
<dbReference type="GO" id="GO:0005874">
    <property type="term" value="C:microtubule"/>
    <property type="evidence" value="ECO:0007669"/>
    <property type="project" value="UniProtKB-KW"/>
</dbReference>
<evidence type="ECO:0000256" key="3">
    <source>
        <dbReference type="ARBA" id="ARBA00022490"/>
    </source>
</evidence>
<reference evidence="21" key="1">
    <citation type="journal article" date="2023" name="G3 (Bethesda)">
        <title>A reference genome for the long-term kleptoplast-retaining sea slug Elysia crispata morphotype clarki.</title>
        <authorList>
            <person name="Eastman K.E."/>
            <person name="Pendleton A.L."/>
            <person name="Shaikh M.A."/>
            <person name="Suttiyut T."/>
            <person name="Ogas R."/>
            <person name="Tomko P."/>
            <person name="Gavelis G."/>
            <person name="Widhalm J.R."/>
            <person name="Wisecaver J.H."/>
        </authorList>
    </citation>
    <scope>NUCLEOTIDE SEQUENCE</scope>
    <source>
        <strain evidence="21">ECLA1</strain>
    </source>
</reference>
<evidence type="ECO:0008006" key="23">
    <source>
        <dbReference type="Google" id="ProtNLM"/>
    </source>
</evidence>
<accession>A0AAE1E5K6</accession>
<evidence type="ECO:0000259" key="15">
    <source>
        <dbReference type="Pfam" id="PF12777"/>
    </source>
</evidence>
<feature type="coiled-coil region" evidence="13">
    <location>
        <begin position="649"/>
        <end position="690"/>
    </location>
</feature>
<evidence type="ECO:0000313" key="22">
    <source>
        <dbReference type="Proteomes" id="UP001283361"/>
    </source>
</evidence>
<evidence type="ECO:0000256" key="5">
    <source>
        <dbReference type="ARBA" id="ARBA00022741"/>
    </source>
</evidence>
<evidence type="ECO:0000259" key="14">
    <source>
        <dbReference type="Pfam" id="PF03028"/>
    </source>
</evidence>
<evidence type="ECO:0000256" key="12">
    <source>
        <dbReference type="ARBA" id="ARBA00023273"/>
    </source>
</evidence>
<comment type="caution">
    <text evidence="21">The sequence shown here is derived from an EMBL/GenBank/DDBJ whole genome shotgun (WGS) entry which is preliminary data.</text>
</comment>
<evidence type="ECO:0000256" key="11">
    <source>
        <dbReference type="ARBA" id="ARBA00023212"/>
    </source>
</evidence>
<dbReference type="Gene3D" id="1.20.920.20">
    <property type="match status" value="1"/>
</dbReference>
<keyword evidence="11" id="KW-0206">Cytoskeleton</keyword>
<keyword evidence="3" id="KW-0963">Cytoplasm</keyword>
<dbReference type="Gene3D" id="1.10.8.1220">
    <property type="match status" value="1"/>
</dbReference>
<dbReference type="PANTHER" id="PTHR22878:SF68">
    <property type="entry name" value="DYNEIN HEAVY CHAIN 6, AXONEMAL-LIKE"/>
    <property type="match status" value="1"/>
</dbReference>
<dbReference type="Gene3D" id="3.40.50.300">
    <property type="entry name" value="P-loop containing nucleotide triphosphate hydrolases"/>
    <property type="match status" value="3"/>
</dbReference>
<dbReference type="GO" id="GO:0051959">
    <property type="term" value="F:dynein light intermediate chain binding"/>
    <property type="evidence" value="ECO:0007669"/>
    <property type="project" value="InterPro"/>
</dbReference>
<feature type="domain" description="Dynein heavy chain C-terminal" evidence="20">
    <location>
        <begin position="1554"/>
        <end position="1879"/>
    </location>
</feature>
<gene>
    <name evidence="21" type="ORF">RRG08_014572</name>
</gene>
<dbReference type="Pfam" id="PF12777">
    <property type="entry name" value="MT"/>
    <property type="match status" value="1"/>
</dbReference>
<dbReference type="InterPro" id="IPR004273">
    <property type="entry name" value="Dynein_heavy_D6_P-loop"/>
</dbReference>
<keyword evidence="5" id="KW-0547">Nucleotide-binding</keyword>
<dbReference type="Gene3D" id="1.20.920.30">
    <property type="match status" value="1"/>
</dbReference>
<evidence type="ECO:0000256" key="10">
    <source>
        <dbReference type="ARBA" id="ARBA00023175"/>
    </source>
</evidence>
<keyword evidence="8 13" id="KW-0175">Coiled coil</keyword>
<feature type="domain" description="Dynein heavy chain 3 AAA+ lid" evidence="18">
    <location>
        <begin position="6"/>
        <end position="104"/>
    </location>
</feature>
<evidence type="ECO:0000256" key="9">
    <source>
        <dbReference type="ARBA" id="ARBA00023069"/>
    </source>
</evidence>
<dbReference type="GO" id="GO:0005524">
    <property type="term" value="F:ATP binding"/>
    <property type="evidence" value="ECO:0007669"/>
    <property type="project" value="UniProtKB-KW"/>
</dbReference>
<dbReference type="FunFam" id="3.40.50.300:FF:000362">
    <property type="entry name" value="Dynein, axonemal, heavy chain 6"/>
    <property type="match status" value="1"/>
</dbReference>
<keyword evidence="7" id="KW-0243">Dynein</keyword>
<evidence type="ECO:0000256" key="2">
    <source>
        <dbReference type="ARBA" id="ARBA00008887"/>
    </source>
</evidence>
<dbReference type="Pfam" id="PF12780">
    <property type="entry name" value="AAA_8"/>
    <property type="match status" value="1"/>
</dbReference>
<dbReference type="FunFam" id="1.10.8.720:FF:000007">
    <property type="entry name" value="Dynein axonemal heavy chain 6"/>
    <property type="match status" value="1"/>
</dbReference>
<dbReference type="FunFam" id="3.10.490.20:FF:000005">
    <property type="entry name" value="Dynein axonemal heavy chain 6"/>
    <property type="match status" value="1"/>
</dbReference>
<evidence type="ECO:0000256" key="8">
    <source>
        <dbReference type="ARBA" id="ARBA00023054"/>
    </source>
</evidence>
<evidence type="ECO:0000256" key="4">
    <source>
        <dbReference type="ARBA" id="ARBA00022701"/>
    </source>
</evidence>
<dbReference type="Gene3D" id="1.10.8.720">
    <property type="entry name" value="Region D6 of dynein motor"/>
    <property type="match status" value="1"/>
</dbReference>
<feature type="domain" description="Dynein heavy chain region D6 P-loop" evidence="14">
    <location>
        <begin position="1263"/>
        <end position="1378"/>
    </location>
</feature>
<dbReference type="FunFam" id="3.40.50.300:FF:001145">
    <property type="entry name" value="Putative dynein heavy chain"/>
    <property type="match status" value="1"/>
</dbReference>
<dbReference type="FunFam" id="1.10.8.1220:FF:000001">
    <property type="entry name" value="Dynein axonemal heavy chain 5"/>
    <property type="match status" value="1"/>
</dbReference>
<organism evidence="21 22">
    <name type="scientific">Elysia crispata</name>
    <name type="common">lettuce slug</name>
    <dbReference type="NCBI Taxonomy" id="231223"/>
    <lineage>
        <taxon>Eukaryota</taxon>
        <taxon>Metazoa</taxon>
        <taxon>Spiralia</taxon>
        <taxon>Lophotrochozoa</taxon>
        <taxon>Mollusca</taxon>
        <taxon>Gastropoda</taxon>
        <taxon>Heterobranchia</taxon>
        <taxon>Euthyneura</taxon>
        <taxon>Panpulmonata</taxon>
        <taxon>Sacoglossa</taxon>
        <taxon>Placobranchoidea</taxon>
        <taxon>Plakobranchidae</taxon>
        <taxon>Elysia</taxon>
    </lineage>
</organism>
<evidence type="ECO:0000259" key="17">
    <source>
        <dbReference type="Pfam" id="PF12781"/>
    </source>
</evidence>
<dbReference type="InterPro" id="IPR041589">
    <property type="entry name" value="DNAH3_AAA_lid_1"/>
</dbReference>
<dbReference type="GO" id="GO:0005930">
    <property type="term" value="C:axoneme"/>
    <property type="evidence" value="ECO:0007669"/>
    <property type="project" value="UniProtKB-SubCell"/>
</dbReference>
<dbReference type="InterPro" id="IPR041658">
    <property type="entry name" value="AAA_lid_11"/>
</dbReference>
<dbReference type="FunFam" id="1.20.920.20:FF:000006">
    <property type="entry name" value="Dynein, axonemal, heavy chain 6"/>
    <property type="match status" value="1"/>
</dbReference>
<evidence type="ECO:0000259" key="18">
    <source>
        <dbReference type="Pfam" id="PF17857"/>
    </source>
</evidence>
<evidence type="ECO:0000259" key="19">
    <source>
        <dbReference type="Pfam" id="PF18198"/>
    </source>
</evidence>
<dbReference type="Pfam" id="PF12781">
    <property type="entry name" value="AAA_9"/>
    <property type="match status" value="1"/>
</dbReference>
<dbReference type="InterPro" id="IPR042219">
    <property type="entry name" value="AAA_lid_11_sf"/>
</dbReference>
<evidence type="ECO:0000259" key="16">
    <source>
        <dbReference type="Pfam" id="PF12780"/>
    </source>
</evidence>
<dbReference type="InterPro" id="IPR041228">
    <property type="entry name" value="Dynein_C"/>
</dbReference>
<dbReference type="PANTHER" id="PTHR22878">
    <property type="entry name" value="DYNEIN HEAVY CHAIN 6, AXONEMAL-LIKE-RELATED"/>
    <property type="match status" value="1"/>
</dbReference>
<dbReference type="SUPFAM" id="SSF52540">
    <property type="entry name" value="P-loop containing nucleoside triphosphate hydrolases"/>
    <property type="match status" value="1"/>
</dbReference>
<keyword evidence="4" id="KW-0493">Microtubule</keyword>
<keyword evidence="6" id="KW-0067">ATP-binding</keyword>
<dbReference type="FunFam" id="1.20.920.30:FF:000005">
    <property type="entry name" value="Dynein, axonemal, heavy chain 2"/>
    <property type="match status" value="1"/>
</dbReference>
<dbReference type="InterPro" id="IPR027417">
    <property type="entry name" value="P-loop_NTPase"/>
</dbReference>
<feature type="domain" description="Dynein heavy chain AAA module D4" evidence="16">
    <location>
        <begin position="153"/>
        <end position="413"/>
    </location>
</feature>
<dbReference type="GO" id="GO:0030286">
    <property type="term" value="C:dynein complex"/>
    <property type="evidence" value="ECO:0007669"/>
    <property type="project" value="UniProtKB-KW"/>
</dbReference>
<dbReference type="InterPro" id="IPR024743">
    <property type="entry name" value="Dynein_HC_stalk"/>
</dbReference>
<keyword evidence="9" id="KW-0969">Cilium</keyword>
<keyword evidence="10" id="KW-0505">Motor protein</keyword>
<keyword evidence="12" id="KW-0966">Cell projection</keyword>
<evidence type="ECO:0000256" key="13">
    <source>
        <dbReference type="SAM" id="Coils"/>
    </source>
</evidence>